<evidence type="ECO:0008006" key="14">
    <source>
        <dbReference type="Google" id="ProtNLM"/>
    </source>
</evidence>
<evidence type="ECO:0000256" key="5">
    <source>
        <dbReference type="ARBA" id="ARBA00022729"/>
    </source>
</evidence>
<dbReference type="InterPro" id="IPR032675">
    <property type="entry name" value="LRR_dom_sf"/>
</dbReference>
<keyword evidence="3" id="KW-0433">Leucine-rich repeat</keyword>
<dbReference type="InterPro" id="IPR001611">
    <property type="entry name" value="Leu-rich_rpt"/>
</dbReference>
<dbReference type="GO" id="GO:0016020">
    <property type="term" value="C:membrane"/>
    <property type="evidence" value="ECO:0007669"/>
    <property type="project" value="UniProtKB-SubCell"/>
</dbReference>
<accession>A0AAF1B7G3</accession>
<dbReference type="SUPFAM" id="SSF52058">
    <property type="entry name" value="L domain-like"/>
    <property type="match status" value="1"/>
</dbReference>
<evidence type="ECO:0000256" key="10">
    <source>
        <dbReference type="SAM" id="MobiDB-lite"/>
    </source>
</evidence>
<dbReference type="PANTHER" id="PTHR48063:SF103">
    <property type="entry name" value="LEUCINE-RICH RECEPTOR-LIKE KINASE FAMILY PROTEIN"/>
    <property type="match status" value="1"/>
</dbReference>
<keyword evidence="7 11" id="KW-1133">Transmembrane helix</keyword>
<keyword evidence="8 11" id="KW-0472">Membrane</keyword>
<evidence type="ECO:0000256" key="6">
    <source>
        <dbReference type="ARBA" id="ARBA00022737"/>
    </source>
</evidence>
<evidence type="ECO:0000256" key="2">
    <source>
        <dbReference type="ARBA" id="ARBA00009592"/>
    </source>
</evidence>
<comment type="subcellular location">
    <subcellularLocation>
        <location evidence="1">Membrane</location>
        <topology evidence="1">Single-pass type I membrane protein</topology>
    </subcellularLocation>
</comment>
<evidence type="ECO:0000256" key="1">
    <source>
        <dbReference type="ARBA" id="ARBA00004479"/>
    </source>
</evidence>
<comment type="similarity">
    <text evidence="2">Belongs to the RLP family.</text>
</comment>
<evidence type="ECO:0000256" key="8">
    <source>
        <dbReference type="ARBA" id="ARBA00023136"/>
    </source>
</evidence>
<reference evidence="12" key="2">
    <citation type="submission" date="2022-03" db="EMBL/GenBank/DDBJ databases">
        <title>Draft title - Genomic analysis of global carrot germplasm unveils the trajectory of domestication and the origin of high carotenoid orange carrot.</title>
        <authorList>
            <person name="Iorizzo M."/>
            <person name="Ellison S."/>
            <person name="Senalik D."/>
            <person name="Macko-Podgorni A."/>
            <person name="Grzebelus D."/>
            <person name="Bostan H."/>
            <person name="Rolling W."/>
            <person name="Curaba J."/>
            <person name="Simon P."/>
        </authorList>
    </citation>
    <scope>NUCLEOTIDE SEQUENCE</scope>
    <source>
        <tissue evidence="12">Leaf</tissue>
    </source>
</reference>
<keyword evidence="9" id="KW-0325">Glycoprotein</keyword>
<evidence type="ECO:0000313" key="13">
    <source>
        <dbReference type="Proteomes" id="UP000077755"/>
    </source>
</evidence>
<keyword evidence="6" id="KW-0677">Repeat</keyword>
<proteinExistence type="inferred from homology"/>
<dbReference type="Gene3D" id="3.80.10.10">
    <property type="entry name" value="Ribonuclease Inhibitor"/>
    <property type="match status" value="1"/>
</dbReference>
<dbReference type="InterPro" id="IPR046956">
    <property type="entry name" value="RLP23-like"/>
</dbReference>
<name>A0AAF1B7G3_DAUCS</name>
<organism evidence="12 13">
    <name type="scientific">Daucus carota subsp. sativus</name>
    <name type="common">Carrot</name>
    <dbReference type="NCBI Taxonomy" id="79200"/>
    <lineage>
        <taxon>Eukaryota</taxon>
        <taxon>Viridiplantae</taxon>
        <taxon>Streptophyta</taxon>
        <taxon>Embryophyta</taxon>
        <taxon>Tracheophyta</taxon>
        <taxon>Spermatophyta</taxon>
        <taxon>Magnoliopsida</taxon>
        <taxon>eudicotyledons</taxon>
        <taxon>Gunneridae</taxon>
        <taxon>Pentapetalae</taxon>
        <taxon>asterids</taxon>
        <taxon>campanulids</taxon>
        <taxon>Apiales</taxon>
        <taxon>Apiaceae</taxon>
        <taxon>Apioideae</taxon>
        <taxon>Scandiceae</taxon>
        <taxon>Daucinae</taxon>
        <taxon>Daucus</taxon>
        <taxon>Daucus sect. Daucus</taxon>
    </lineage>
</organism>
<evidence type="ECO:0000256" key="4">
    <source>
        <dbReference type="ARBA" id="ARBA00022692"/>
    </source>
</evidence>
<dbReference type="Pfam" id="PF00560">
    <property type="entry name" value="LRR_1"/>
    <property type="match status" value="6"/>
</dbReference>
<feature type="transmembrane region" description="Helical" evidence="11">
    <location>
        <begin position="318"/>
        <end position="343"/>
    </location>
</feature>
<keyword evidence="13" id="KW-1185">Reference proteome</keyword>
<evidence type="ECO:0000256" key="9">
    <source>
        <dbReference type="ARBA" id="ARBA00023180"/>
    </source>
</evidence>
<evidence type="ECO:0000313" key="12">
    <source>
        <dbReference type="EMBL" id="WOH09454.1"/>
    </source>
</evidence>
<gene>
    <name evidence="12" type="ORF">DCAR_0728911</name>
</gene>
<evidence type="ECO:0000256" key="7">
    <source>
        <dbReference type="ARBA" id="ARBA00022989"/>
    </source>
</evidence>
<evidence type="ECO:0000256" key="11">
    <source>
        <dbReference type="SAM" id="Phobius"/>
    </source>
</evidence>
<dbReference type="FunFam" id="3.80.10.10:FF:000041">
    <property type="entry name" value="LRR receptor-like serine/threonine-protein kinase ERECTA"/>
    <property type="match status" value="1"/>
</dbReference>
<feature type="region of interest" description="Disordered" evidence="10">
    <location>
        <begin position="295"/>
        <end position="315"/>
    </location>
</feature>
<protein>
    <recommendedName>
        <fullName evidence="14">Leucine-rich repeat-containing N-terminal plant-type domain-containing protein</fullName>
    </recommendedName>
</protein>
<dbReference type="Proteomes" id="UP000077755">
    <property type="component" value="Chromosome 7"/>
</dbReference>
<evidence type="ECO:0000256" key="3">
    <source>
        <dbReference type="ARBA" id="ARBA00022614"/>
    </source>
</evidence>
<keyword evidence="4 11" id="KW-0812">Transmembrane</keyword>
<reference evidence="12" key="1">
    <citation type="journal article" date="2016" name="Nat. Genet.">
        <title>A high-quality carrot genome assembly provides new insights into carotenoid accumulation and asterid genome evolution.</title>
        <authorList>
            <person name="Iorizzo M."/>
            <person name="Ellison S."/>
            <person name="Senalik D."/>
            <person name="Zeng P."/>
            <person name="Satapoomin P."/>
            <person name="Huang J."/>
            <person name="Bowman M."/>
            <person name="Iovene M."/>
            <person name="Sanseverino W."/>
            <person name="Cavagnaro P."/>
            <person name="Yildiz M."/>
            <person name="Macko-Podgorni A."/>
            <person name="Moranska E."/>
            <person name="Grzebelus E."/>
            <person name="Grzebelus D."/>
            <person name="Ashrafi H."/>
            <person name="Zheng Z."/>
            <person name="Cheng S."/>
            <person name="Spooner D."/>
            <person name="Van Deynze A."/>
            <person name="Simon P."/>
        </authorList>
    </citation>
    <scope>NUCLEOTIDE SEQUENCE</scope>
    <source>
        <tissue evidence="12">Leaf</tissue>
    </source>
</reference>
<dbReference type="FunFam" id="3.80.10.10:FF:000111">
    <property type="entry name" value="LRR receptor-like serine/threonine-protein kinase ERECTA"/>
    <property type="match status" value="1"/>
</dbReference>
<dbReference type="AlphaFoldDB" id="A0AAF1B7G3"/>
<dbReference type="EMBL" id="CP093349">
    <property type="protein sequence ID" value="WOH09454.1"/>
    <property type="molecule type" value="Genomic_DNA"/>
</dbReference>
<keyword evidence="5" id="KW-0732">Signal</keyword>
<sequence length="384" mass="42879">MRLSFLGFLNLGYNNFSGRIPPSLGNIIPLQTLILRNNKLHGGLPESLRNCSSLGFVDLGLNKLSGKVPSWIGEDLPHLYALILKSNRFYGSLPYEICQLSNLHFLDLSMNRITGSIPTCFDNFTAMIRKGKEVVEHIYYSDDPLLSSPSQYSYSYVDKVLARWKGQEYEYGSNFAYLKMIDLSTNKLTGEIPIGITRLLELKGLNLSNNRYYGKIPLEIGELKVLESLDLSTNKFSGEIPPSMSGLSFLAFLNLSNNHLSGKIPSGTQLQGFNASTYEGNTGLCGKPLTNICPGDKPADRDTPSSSEDENDEGNSEYKTWLCIGGVLGFSTSFWGIIGTLVLNRRWRHAYYLSLNNLKERIYVAMAVRIGRLQRNFRGDHVLG</sequence>
<dbReference type="PANTHER" id="PTHR48063">
    <property type="entry name" value="LRR RECEPTOR-LIKE KINASE"/>
    <property type="match status" value="1"/>
</dbReference>